<evidence type="ECO:0000313" key="3">
    <source>
        <dbReference type="Proteomes" id="UP000001959"/>
    </source>
</evidence>
<sequence>MVPAFFHLACPAPFPDAPEGRRNVRRNGPDQASPATAVRRGLIRAGACVIHLKPANADRPFGHLT</sequence>
<dbReference type="EMBL" id="CP000158">
    <property type="protein sequence ID" value="ABI77663.1"/>
    <property type="molecule type" value="Genomic_DNA"/>
</dbReference>
<feature type="region of interest" description="Disordered" evidence="1">
    <location>
        <begin position="16"/>
        <end position="35"/>
    </location>
</feature>
<dbReference type="STRING" id="228405.HNE_1076"/>
<name>Q0C396_HYPNA</name>
<accession>Q0C396</accession>
<protein>
    <submittedName>
        <fullName evidence="2">Uncharacterized protein</fullName>
    </submittedName>
</protein>
<evidence type="ECO:0000256" key="1">
    <source>
        <dbReference type="SAM" id="MobiDB-lite"/>
    </source>
</evidence>
<organism evidence="2 3">
    <name type="scientific">Hyphomonas neptunium (strain ATCC 15444)</name>
    <dbReference type="NCBI Taxonomy" id="228405"/>
    <lineage>
        <taxon>Bacteria</taxon>
        <taxon>Pseudomonadati</taxon>
        <taxon>Pseudomonadota</taxon>
        <taxon>Alphaproteobacteria</taxon>
        <taxon>Hyphomonadales</taxon>
        <taxon>Hyphomonadaceae</taxon>
        <taxon>Hyphomonas</taxon>
    </lineage>
</organism>
<reference evidence="2 3" key="1">
    <citation type="journal article" date="2006" name="J. Bacteriol.">
        <title>Comparative genomic evidence for a close relationship between the dimorphic prosthecate bacteria Hyphomonas neptunium and Caulobacter crescentus.</title>
        <authorList>
            <person name="Badger J.H."/>
            <person name="Hoover T.R."/>
            <person name="Brun Y.V."/>
            <person name="Weiner R.M."/>
            <person name="Laub M.T."/>
            <person name="Alexandre G."/>
            <person name="Mrazek J."/>
            <person name="Ren Q."/>
            <person name="Paulsen I.T."/>
            <person name="Nelson K.E."/>
            <person name="Khouri H.M."/>
            <person name="Radune D."/>
            <person name="Sosa J."/>
            <person name="Dodson R.J."/>
            <person name="Sullivan S.A."/>
            <person name="Rosovitz M.J."/>
            <person name="Madupu R."/>
            <person name="Brinkac L.M."/>
            <person name="Durkin A.S."/>
            <person name="Daugherty S.C."/>
            <person name="Kothari S.P."/>
            <person name="Giglio M.G."/>
            <person name="Zhou L."/>
            <person name="Haft D.H."/>
            <person name="Selengut J.D."/>
            <person name="Davidsen T.M."/>
            <person name="Yang Q."/>
            <person name="Zafar N."/>
            <person name="Ward N.L."/>
        </authorList>
    </citation>
    <scope>NUCLEOTIDE SEQUENCE [LARGE SCALE GENOMIC DNA]</scope>
    <source>
        <strain evidence="2 3">ATCC 15444</strain>
    </source>
</reference>
<dbReference type="HOGENOM" id="CLU_2843942_0_0_5"/>
<keyword evidence="3" id="KW-1185">Reference proteome</keyword>
<dbReference type="KEGG" id="hne:HNE_1076"/>
<proteinExistence type="predicted"/>
<gene>
    <name evidence="2" type="ordered locus">HNE_1076</name>
</gene>
<dbReference type="Proteomes" id="UP000001959">
    <property type="component" value="Chromosome"/>
</dbReference>
<dbReference type="AlphaFoldDB" id="Q0C396"/>
<evidence type="ECO:0000313" key="2">
    <source>
        <dbReference type="EMBL" id="ABI77663.1"/>
    </source>
</evidence>